<gene>
    <name evidence="2" type="ORF">QT711_12060</name>
</gene>
<comment type="caution">
    <text evidence="2">The sequence shown here is derived from an EMBL/GenBank/DDBJ whole genome shotgun (WGS) entry which is preliminary data.</text>
</comment>
<keyword evidence="1" id="KW-0472">Membrane</keyword>
<protein>
    <recommendedName>
        <fullName evidence="4">YrhC-like protein</fullName>
    </recommendedName>
</protein>
<evidence type="ECO:0000313" key="2">
    <source>
        <dbReference type="EMBL" id="MDW0113923.1"/>
    </source>
</evidence>
<keyword evidence="1" id="KW-0812">Transmembrane</keyword>
<feature type="transmembrane region" description="Helical" evidence="1">
    <location>
        <begin position="20"/>
        <end position="38"/>
    </location>
</feature>
<evidence type="ECO:0000313" key="3">
    <source>
        <dbReference type="Proteomes" id="UP001282284"/>
    </source>
</evidence>
<evidence type="ECO:0008006" key="4">
    <source>
        <dbReference type="Google" id="ProtNLM"/>
    </source>
</evidence>
<evidence type="ECO:0000256" key="1">
    <source>
        <dbReference type="SAM" id="Phobius"/>
    </source>
</evidence>
<reference evidence="2 3" key="1">
    <citation type="submission" date="2023-06" db="EMBL/GenBank/DDBJ databases">
        <title>Sporosarcina sp. nov., isolated from Korean traditional fermented seafood 'Jeotgal'.</title>
        <authorList>
            <person name="Yang A.I."/>
            <person name="Shin N.-R."/>
        </authorList>
    </citation>
    <scope>NUCLEOTIDE SEQUENCE [LARGE SCALE GENOMIC DNA]</scope>
    <source>
        <strain evidence="2 3">KCTC13119</strain>
    </source>
</reference>
<name>A0ABU4GA99_9BACL</name>
<dbReference type="EMBL" id="JAUBDI010000011">
    <property type="protein sequence ID" value="MDW0113923.1"/>
    <property type="molecule type" value="Genomic_DNA"/>
</dbReference>
<organism evidence="2 3">
    <name type="scientific">Sporosarcina saromensis</name>
    <dbReference type="NCBI Taxonomy" id="359365"/>
    <lineage>
        <taxon>Bacteria</taxon>
        <taxon>Bacillati</taxon>
        <taxon>Bacillota</taxon>
        <taxon>Bacilli</taxon>
        <taxon>Bacillales</taxon>
        <taxon>Caryophanaceae</taxon>
        <taxon>Sporosarcina</taxon>
    </lineage>
</organism>
<keyword evidence="3" id="KW-1185">Reference proteome</keyword>
<keyword evidence="1" id="KW-1133">Transmembrane helix</keyword>
<sequence>MFFRRMTDEEKKNTSKAVELGFIFFVVALSIHSLYAYLKHSAFSSSFYILISGLVVFYVSAFVKRKQ</sequence>
<proteinExistence type="predicted"/>
<feature type="transmembrane region" description="Helical" evidence="1">
    <location>
        <begin position="44"/>
        <end position="63"/>
    </location>
</feature>
<dbReference type="Proteomes" id="UP001282284">
    <property type="component" value="Unassembled WGS sequence"/>
</dbReference>
<accession>A0ABU4GA99</accession>